<name>A0A8S1XNS3_9CILI</name>
<proteinExistence type="predicted"/>
<dbReference type="CDD" id="cd17546">
    <property type="entry name" value="REC_hyHK_CKI1_RcsC-like"/>
    <property type="match status" value="1"/>
</dbReference>
<feature type="domain" description="Histidine kinase" evidence="4">
    <location>
        <begin position="306"/>
        <end position="534"/>
    </location>
</feature>
<dbReference type="InterPro" id="IPR003594">
    <property type="entry name" value="HATPase_dom"/>
</dbReference>
<dbReference type="GO" id="GO:0000160">
    <property type="term" value="P:phosphorelay signal transduction system"/>
    <property type="evidence" value="ECO:0007669"/>
    <property type="project" value="InterPro"/>
</dbReference>
<comment type="caution">
    <text evidence="6">The sequence shown here is derived from an EMBL/GenBank/DDBJ whole genome shotgun (WGS) entry which is preliminary data.</text>
</comment>
<feature type="transmembrane region" description="Helical" evidence="3">
    <location>
        <begin position="93"/>
        <end position="113"/>
    </location>
</feature>
<evidence type="ECO:0000256" key="2">
    <source>
        <dbReference type="PROSITE-ProRule" id="PRU00169"/>
    </source>
</evidence>
<keyword evidence="7" id="KW-1185">Reference proteome</keyword>
<dbReference type="EMBL" id="CAJJDO010000131">
    <property type="protein sequence ID" value="CAD8202667.1"/>
    <property type="molecule type" value="Genomic_DNA"/>
</dbReference>
<dbReference type="OrthoDB" id="21225at2759"/>
<dbReference type="SMART" id="SM00387">
    <property type="entry name" value="HATPase_c"/>
    <property type="match status" value="1"/>
</dbReference>
<dbReference type="Pfam" id="PF00072">
    <property type="entry name" value="Response_reg"/>
    <property type="match status" value="1"/>
</dbReference>
<accession>A0A8S1XNS3</accession>
<gene>
    <name evidence="6" type="ORF">PPENT_87.1.T1310164</name>
</gene>
<evidence type="ECO:0000313" key="6">
    <source>
        <dbReference type="EMBL" id="CAD8202667.1"/>
    </source>
</evidence>
<feature type="domain" description="Response regulatory" evidence="5">
    <location>
        <begin position="677"/>
        <end position="795"/>
    </location>
</feature>
<evidence type="ECO:0000259" key="5">
    <source>
        <dbReference type="PROSITE" id="PS50110"/>
    </source>
</evidence>
<dbReference type="PROSITE" id="PS50109">
    <property type="entry name" value="HIS_KIN"/>
    <property type="match status" value="1"/>
</dbReference>
<dbReference type="Proteomes" id="UP000689195">
    <property type="component" value="Unassembled WGS sequence"/>
</dbReference>
<dbReference type="InterPro" id="IPR050956">
    <property type="entry name" value="2C_system_His_kinase"/>
</dbReference>
<keyword evidence="3" id="KW-1133">Transmembrane helix</keyword>
<keyword evidence="3" id="KW-0472">Membrane</keyword>
<feature type="modified residue" description="4-aspartylphosphate" evidence="2">
    <location>
        <position position="728"/>
    </location>
</feature>
<dbReference type="SMART" id="SM00448">
    <property type="entry name" value="REC"/>
    <property type="match status" value="1"/>
</dbReference>
<feature type="transmembrane region" description="Helical" evidence="3">
    <location>
        <begin position="56"/>
        <end position="73"/>
    </location>
</feature>
<evidence type="ECO:0000256" key="1">
    <source>
        <dbReference type="ARBA" id="ARBA00022553"/>
    </source>
</evidence>
<evidence type="ECO:0000256" key="3">
    <source>
        <dbReference type="SAM" id="Phobius"/>
    </source>
</evidence>
<evidence type="ECO:0000259" key="4">
    <source>
        <dbReference type="PROSITE" id="PS50109"/>
    </source>
</evidence>
<dbReference type="PANTHER" id="PTHR43719">
    <property type="entry name" value="TWO-COMPONENT HISTIDINE KINASE"/>
    <property type="match status" value="1"/>
</dbReference>
<evidence type="ECO:0000313" key="7">
    <source>
        <dbReference type="Proteomes" id="UP000689195"/>
    </source>
</evidence>
<reference evidence="6" key="1">
    <citation type="submission" date="2021-01" db="EMBL/GenBank/DDBJ databases">
        <authorList>
            <consortium name="Genoscope - CEA"/>
            <person name="William W."/>
        </authorList>
    </citation>
    <scope>NUCLEOTIDE SEQUENCE</scope>
</reference>
<dbReference type="PROSITE" id="PS50110">
    <property type="entry name" value="RESPONSE_REGULATORY"/>
    <property type="match status" value="1"/>
</dbReference>
<dbReference type="PANTHER" id="PTHR43719:SF28">
    <property type="entry name" value="PEROXIDE STRESS-ACTIVATED HISTIDINE KINASE MAK1-RELATED"/>
    <property type="match status" value="1"/>
</dbReference>
<dbReference type="AlphaFoldDB" id="A0A8S1XNS3"/>
<dbReference type="InterPro" id="IPR001789">
    <property type="entry name" value="Sig_transdc_resp-reg_receiver"/>
</dbReference>
<dbReference type="InterPro" id="IPR005467">
    <property type="entry name" value="His_kinase_dom"/>
</dbReference>
<keyword evidence="3" id="KW-0812">Transmembrane</keyword>
<sequence>MKILITLIVTQSISTIIGFVEFKEPQEVIALALELFGIAILLLLRRMNYSDLIQRLLLLCLATIIFLLMPNSQFKYFTGTYHIVMRIQLQKKLSRGLLLEWLVLLLVILIFGTSPQIHEIFRSVFAGIAIMLMELFLYQDQLLNEANKPQIMMQSKINYTIVNNDGSNPRNIGDRIVDPKVTSLFLDDQYNVQEFSKQSVIYQLIEGDVQDLLQGLHINKIDSKSKQLLPSKCNQISLKYFLDQVKNNAIPMVIQIIDYTYPKIDNHIIKIIYQNDFEIQFYDIEERDKYQKRSYIYAILKQLFNTMSHEFGTSLNYLLALSQVAIDKYNDQELQSYFQPIKATGMIMYHFVLDMIDFNAFLGKKLELQFEKLDIIEVLDEVKSIFSHSLQQKGLTINYDVFLNEKTIFTDRRRLKQILITLISNAQKFTFKGGIKLLVKSTEQNKYIQFEIVDTGVGLTTTELETLTDILKTDYKNEQKISKNTAGFGLGSYLCNKIAMSLANLKYEEGGGIKYSNNQEEKGTKVTFKIINEQLNINYTLVASQDNSSGILKIGKNVIVDLKQSQIELSLSGLKKPLTKRFSTVMVPKVKSFHEDLNRDHSYFKQPTKDCFQGMQMQYTKIDSDSVNEETNEEDYQKRLQIQNVKFNYGPSDIIRELRQQSVGVSEPYVLDCKCKTILIVDDEMINILGLELMLKSLNLEADHAFNGLEAIKKLEQAHCLYSIIFMDINMPIMDGYVTTKAILNKYKAGSPKIIACTAFTDSQTRQGCYEVGMSHFINKPVNKIDLQKLLCYLIN</sequence>
<organism evidence="6 7">
    <name type="scientific">Paramecium pentaurelia</name>
    <dbReference type="NCBI Taxonomy" id="43138"/>
    <lineage>
        <taxon>Eukaryota</taxon>
        <taxon>Sar</taxon>
        <taxon>Alveolata</taxon>
        <taxon>Ciliophora</taxon>
        <taxon>Intramacronucleata</taxon>
        <taxon>Oligohymenophorea</taxon>
        <taxon>Peniculida</taxon>
        <taxon>Parameciidae</taxon>
        <taxon>Paramecium</taxon>
    </lineage>
</organism>
<protein>
    <submittedName>
        <fullName evidence="6">Uncharacterized protein</fullName>
    </submittedName>
</protein>
<keyword evidence="1 2" id="KW-0597">Phosphoprotein</keyword>
<dbReference type="Pfam" id="PF02518">
    <property type="entry name" value="HATPase_c"/>
    <property type="match status" value="1"/>
</dbReference>
<feature type="transmembrane region" description="Helical" evidence="3">
    <location>
        <begin position="28"/>
        <end position="44"/>
    </location>
</feature>